<dbReference type="InterPro" id="IPR025110">
    <property type="entry name" value="AMP-bd_C"/>
</dbReference>
<dbReference type="EC" id="6.2.1.3" evidence="3"/>
<organism evidence="3 4">
    <name type="scientific">Patulibacter medicamentivorans</name>
    <dbReference type="NCBI Taxonomy" id="1097667"/>
    <lineage>
        <taxon>Bacteria</taxon>
        <taxon>Bacillati</taxon>
        <taxon>Actinomycetota</taxon>
        <taxon>Thermoleophilia</taxon>
        <taxon>Solirubrobacterales</taxon>
        <taxon>Patulibacteraceae</taxon>
        <taxon>Patulibacter</taxon>
    </lineage>
</organism>
<dbReference type="GO" id="GO:0004467">
    <property type="term" value="F:long-chain fatty acid-CoA ligase activity"/>
    <property type="evidence" value="ECO:0007669"/>
    <property type="project" value="UniProtKB-EC"/>
</dbReference>
<dbReference type="PROSITE" id="PS00455">
    <property type="entry name" value="AMP_BINDING"/>
    <property type="match status" value="1"/>
</dbReference>
<dbReference type="PANTHER" id="PTHR43767">
    <property type="entry name" value="LONG-CHAIN-FATTY-ACID--COA LIGASE"/>
    <property type="match status" value="1"/>
</dbReference>
<feature type="domain" description="AMP-binding enzyme C-terminal" evidence="2">
    <location>
        <begin position="433"/>
        <end position="508"/>
    </location>
</feature>
<dbReference type="Pfam" id="PF13193">
    <property type="entry name" value="AMP-binding_C"/>
    <property type="match status" value="1"/>
</dbReference>
<protein>
    <submittedName>
        <fullName evidence="3">Long-chain-fatty-acid--CoA ligase</fullName>
        <ecNumber evidence="3">6.2.1.3</ecNumber>
    </submittedName>
</protein>
<dbReference type="InterPro" id="IPR050237">
    <property type="entry name" value="ATP-dep_AMP-bd_enzyme"/>
</dbReference>
<comment type="caution">
    <text evidence="3">The sequence shown here is derived from an EMBL/GenBank/DDBJ whole genome shotgun (WGS) entry which is preliminary data.</text>
</comment>
<reference evidence="3 4" key="1">
    <citation type="journal article" date="2013" name="Biodegradation">
        <title>Quantitative proteomic analysis of ibuprofen-degrading Patulibacter sp. strain I11.</title>
        <authorList>
            <person name="Almeida B."/>
            <person name="Kjeldal H."/>
            <person name="Lolas I."/>
            <person name="Knudsen A.D."/>
            <person name="Carvalho G."/>
            <person name="Nielsen K.L."/>
            <person name="Barreto Crespo M.T."/>
            <person name="Stensballe A."/>
            <person name="Nielsen J.L."/>
        </authorList>
    </citation>
    <scope>NUCLEOTIDE SEQUENCE [LARGE SCALE GENOMIC DNA]</scope>
    <source>
        <strain evidence="3 4">I11</strain>
    </source>
</reference>
<keyword evidence="3" id="KW-0436">Ligase</keyword>
<dbReference type="Gene3D" id="3.40.50.12780">
    <property type="entry name" value="N-terminal domain of ligase-like"/>
    <property type="match status" value="1"/>
</dbReference>
<dbReference type="PATRIC" id="fig|1097667.3.peg.510"/>
<dbReference type="Proteomes" id="UP000005143">
    <property type="component" value="Unassembled WGS sequence"/>
</dbReference>
<evidence type="ECO:0000259" key="1">
    <source>
        <dbReference type="Pfam" id="PF00501"/>
    </source>
</evidence>
<dbReference type="InterPro" id="IPR045851">
    <property type="entry name" value="AMP-bd_C_sf"/>
</dbReference>
<evidence type="ECO:0000313" key="3">
    <source>
        <dbReference type="EMBL" id="EHN12572.1"/>
    </source>
</evidence>
<evidence type="ECO:0000259" key="2">
    <source>
        <dbReference type="Pfam" id="PF13193"/>
    </source>
</evidence>
<dbReference type="InterPro" id="IPR000873">
    <property type="entry name" value="AMP-dep_synth/lig_dom"/>
</dbReference>
<gene>
    <name evidence="3" type="ORF">PAI11_05120</name>
</gene>
<dbReference type="PANTHER" id="PTHR43767:SF7">
    <property type="entry name" value="MEDIUM_LONG-CHAIN-FATTY-ACID--COA LIGASE FADD8"/>
    <property type="match status" value="1"/>
</dbReference>
<name>H0E152_9ACTN</name>
<dbReference type="SUPFAM" id="SSF56801">
    <property type="entry name" value="Acetyl-CoA synthetase-like"/>
    <property type="match status" value="1"/>
</dbReference>
<dbReference type="RefSeq" id="WP_007570558.1">
    <property type="nucleotide sequence ID" value="NZ_AGUD01000018.1"/>
</dbReference>
<dbReference type="AlphaFoldDB" id="H0E152"/>
<dbReference type="EMBL" id="AGUD01000018">
    <property type="protein sequence ID" value="EHN12572.1"/>
    <property type="molecule type" value="Genomic_DNA"/>
</dbReference>
<keyword evidence="4" id="KW-1185">Reference proteome</keyword>
<dbReference type="Pfam" id="PF00501">
    <property type="entry name" value="AMP-binding"/>
    <property type="match status" value="1"/>
</dbReference>
<dbReference type="Gene3D" id="3.30.300.30">
    <property type="match status" value="1"/>
</dbReference>
<accession>H0E152</accession>
<evidence type="ECO:0000313" key="4">
    <source>
        <dbReference type="Proteomes" id="UP000005143"/>
    </source>
</evidence>
<feature type="domain" description="AMP-dependent synthetase/ligase" evidence="1">
    <location>
        <begin position="16"/>
        <end position="382"/>
    </location>
</feature>
<sequence length="527" mass="56561">METTAPLLHQTVGELLERSIRAYPDRVAVVHGDRRVTYAELGTAVRRAGRALRALGLERGDRVALLSGDRVELLVAFYATLWSGLAIVPLNARMAEEDLAHVVGDSGARVLIHDAQYRERAARIVAGSAVEHLVAAEPGSAVAGGHELADLADVQEDGPVADPASPADLAAVFYTGGTTGRPKGVQHTQAALVAAFVSEALEMGLGEREVFAHAAPLTHASGMFCVPVWMRGGTNLVLGGFDPQQLLDAIERERVTAMLLVPTMLYVILDQPDLAERDLSSLRTVIYGAAPMGRERLLQAIERFGPIFTQLYGQTEAPNQLCVLSRADHADAVASGDLSILGSCGRPVTIADVRVVDGEGNECPVGVPGEIVARGPHVMLGYRNLPEQTAETLIDGWLHTGDIAQRDERGFIHIVDRKKDMIISGGFNVYPKEVEQALFQHPHVRDACVIGIPDEKWGETVKAVVVADDPSAVTEAELIAWVKERKGAVVAPKSVDLVDAIPLTAVGKHDKPALRKAYWGGRERAVN</sequence>
<dbReference type="InterPro" id="IPR042099">
    <property type="entry name" value="ANL_N_sf"/>
</dbReference>
<proteinExistence type="predicted"/>
<dbReference type="CDD" id="cd17631">
    <property type="entry name" value="FACL_FadD13-like"/>
    <property type="match status" value="1"/>
</dbReference>
<dbReference type="InterPro" id="IPR020845">
    <property type="entry name" value="AMP-binding_CS"/>
</dbReference>